<gene>
    <name evidence="2" type="ORF">L1049_003508</name>
</gene>
<keyword evidence="3" id="KW-1185">Reference proteome</keyword>
<evidence type="ECO:0000313" key="2">
    <source>
        <dbReference type="EMBL" id="KAK9265358.1"/>
    </source>
</evidence>
<proteinExistence type="predicted"/>
<name>A0AAP0N2T6_LIQFO</name>
<dbReference type="EMBL" id="JBBPBK010000409">
    <property type="protein sequence ID" value="KAK9265358.1"/>
    <property type="molecule type" value="Genomic_DNA"/>
</dbReference>
<feature type="region of interest" description="Disordered" evidence="1">
    <location>
        <begin position="1"/>
        <end position="114"/>
    </location>
</feature>
<sequence length="212" mass="23912">MAQELKFQQRWDFRRRDSDLDSSSDDSKSSSSDEPAFKKHKLVSSLDSPENDETSDTPRFQQNGKDDAGTGGHSNSGKAKKKKIGSSKKDSLVKNAMEREPFRKVSRKKSKTRAYEPASLNDTKIFMESLLEELKVTRENLFIQMREEMQKLIADDTITQAARREGSCGQGAVQVQHQSNFESGMKLMADNSIRQANKERRVLWTGDCPSGA</sequence>
<feature type="compositionally biased region" description="Basic and acidic residues" evidence="1">
    <location>
        <begin position="7"/>
        <end position="19"/>
    </location>
</feature>
<reference evidence="2 3" key="1">
    <citation type="journal article" date="2024" name="Plant J.">
        <title>Genome sequences and population genomics reveal climatic adaptation and genomic divergence between two closely related sweetgum species.</title>
        <authorList>
            <person name="Xu W.Q."/>
            <person name="Ren C.Q."/>
            <person name="Zhang X.Y."/>
            <person name="Comes H.P."/>
            <person name="Liu X.H."/>
            <person name="Li Y.G."/>
            <person name="Kettle C.J."/>
            <person name="Jalonen R."/>
            <person name="Gaisberger H."/>
            <person name="Ma Y.Z."/>
            <person name="Qiu Y.X."/>
        </authorList>
    </citation>
    <scope>NUCLEOTIDE SEQUENCE [LARGE SCALE GENOMIC DNA]</scope>
    <source>
        <strain evidence="2">Hangzhou</strain>
    </source>
</reference>
<evidence type="ECO:0000256" key="1">
    <source>
        <dbReference type="SAM" id="MobiDB-lite"/>
    </source>
</evidence>
<accession>A0AAP0N2T6</accession>
<organism evidence="2 3">
    <name type="scientific">Liquidambar formosana</name>
    <name type="common">Formosan gum</name>
    <dbReference type="NCBI Taxonomy" id="63359"/>
    <lineage>
        <taxon>Eukaryota</taxon>
        <taxon>Viridiplantae</taxon>
        <taxon>Streptophyta</taxon>
        <taxon>Embryophyta</taxon>
        <taxon>Tracheophyta</taxon>
        <taxon>Spermatophyta</taxon>
        <taxon>Magnoliopsida</taxon>
        <taxon>eudicotyledons</taxon>
        <taxon>Gunneridae</taxon>
        <taxon>Pentapetalae</taxon>
        <taxon>Saxifragales</taxon>
        <taxon>Altingiaceae</taxon>
        <taxon>Liquidambar</taxon>
    </lineage>
</organism>
<evidence type="ECO:0000313" key="3">
    <source>
        <dbReference type="Proteomes" id="UP001415857"/>
    </source>
</evidence>
<feature type="compositionally biased region" description="Basic and acidic residues" evidence="1">
    <location>
        <begin position="87"/>
        <end position="103"/>
    </location>
</feature>
<dbReference type="AlphaFoldDB" id="A0AAP0N2T6"/>
<protein>
    <submittedName>
        <fullName evidence="2">Uncharacterized protein</fullName>
    </submittedName>
</protein>
<dbReference type="Proteomes" id="UP001415857">
    <property type="component" value="Unassembled WGS sequence"/>
</dbReference>
<comment type="caution">
    <text evidence="2">The sequence shown here is derived from an EMBL/GenBank/DDBJ whole genome shotgun (WGS) entry which is preliminary data.</text>
</comment>